<sequence>MTYNDVLKVRKVGNSKILTVPNGIEVNTGEEFRVVQNSDQSITYIPVKKSEKDQIDPGLADFMDRFKPLMEKLKDR</sequence>
<dbReference type="EMBL" id="CP097118">
    <property type="protein sequence ID" value="USS88044.1"/>
    <property type="molecule type" value="Genomic_DNA"/>
</dbReference>
<protein>
    <recommendedName>
        <fullName evidence="3">AbrB family transcriptional regulator</fullName>
    </recommendedName>
</protein>
<dbReference type="RefSeq" id="WP_252797333.1">
    <property type="nucleotide sequence ID" value="NZ_CP097118.1"/>
</dbReference>
<accession>A0ABY5BSF2</accession>
<organism evidence="1 2">
    <name type="scientific">Fructilactobacillus hinvesii</name>
    <dbReference type="NCBI Taxonomy" id="2940300"/>
    <lineage>
        <taxon>Bacteria</taxon>
        <taxon>Bacillati</taxon>
        <taxon>Bacillota</taxon>
        <taxon>Bacilli</taxon>
        <taxon>Lactobacillales</taxon>
        <taxon>Lactobacillaceae</taxon>
        <taxon>Fructilactobacillus</taxon>
    </lineage>
</organism>
<dbReference type="Proteomes" id="UP001057025">
    <property type="component" value="Chromosome"/>
</dbReference>
<proteinExistence type="predicted"/>
<keyword evidence="2" id="KW-1185">Reference proteome</keyword>
<name>A0ABY5BSF2_9LACO</name>
<evidence type="ECO:0000313" key="1">
    <source>
        <dbReference type="EMBL" id="USS88044.1"/>
    </source>
</evidence>
<evidence type="ECO:0000313" key="2">
    <source>
        <dbReference type="Proteomes" id="UP001057025"/>
    </source>
</evidence>
<evidence type="ECO:0008006" key="3">
    <source>
        <dbReference type="Google" id="ProtNLM"/>
    </source>
</evidence>
<reference evidence="1" key="1">
    <citation type="submission" date="2022-05" db="EMBL/GenBank/DDBJ databases">
        <authorList>
            <person name="Oliphant S.A."/>
            <person name="Watson-Haigh N.S."/>
            <person name="Sumby K.M."/>
            <person name="Gardner J.M."/>
            <person name="Jiranek V."/>
        </authorList>
    </citation>
    <scope>NUCLEOTIDE SEQUENCE</scope>
    <source>
        <strain evidence="1">KI11_C11</strain>
    </source>
</reference>
<gene>
    <name evidence="1" type="ORF">M3M39_00730</name>
</gene>